<evidence type="ECO:0000313" key="2">
    <source>
        <dbReference type="EnsemblMetazoa" id="ACOM023880-PA.1"/>
    </source>
</evidence>
<dbReference type="EnsemblMetazoa" id="ACOM023880-RA">
    <property type="protein sequence ID" value="ACOM023880-PA.1"/>
    <property type="gene ID" value="ACOM023880"/>
</dbReference>
<reference evidence="2" key="1">
    <citation type="submission" date="2022-08" db="UniProtKB">
        <authorList>
            <consortium name="EnsemblMetazoa"/>
        </authorList>
    </citation>
    <scope>IDENTIFICATION</scope>
</reference>
<dbReference type="Proteomes" id="UP000075882">
    <property type="component" value="Unassembled WGS sequence"/>
</dbReference>
<organism evidence="2">
    <name type="scientific">Anopheles coluzzii</name>
    <name type="common">African malaria mosquito</name>
    <dbReference type="NCBI Taxonomy" id="1518534"/>
    <lineage>
        <taxon>Eukaryota</taxon>
        <taxon>Metazoa</taxon>
        <taxon>Ecdysozoa</taxon>
        <taxon>Arthropoda</taxon>
        <taxon>Hexapoda</taxon>
        <taxon>Insecta</taxon>
        <taxon>Pterygota</taxon>
        <taxon>Neoptera</taxon>
        <taxon>Endopterygota</taxon>
        <taxon>Diptera</taxon>
        <taxon>Nematocera</taxon>
        <taxon>Culicoidea</taxon>
        <taxon>Culicidae</taxon>
        <taxon>Anophelinae</taxon>
        <taxon>Anopheles</taxon>
    </lineage>
</organism>
<feature type="region of interest" description="Disordered" evidence="1">
    <location>
        <begin position="170"/>
        <end position="196"/>
    </location>
</feature>
<proteinExistence type="predicted"/>
<dbReference type="AlphaFoldDB" id="A0A8W7P1X8"/>
<evidence type="ECO:0000256" key="1">
    <source>
        <dbReference type="SAM" id="MobiDB-lite"/>
    </source>
</evidence>
<protein>
    <submittedName>
        <fullName evidence="2">Uncharacterized protein</fullName>
    </submittedName>
</protein>
<name>A0A8W7P1X8_ANOCL</name>
<sequence length="264" mass="28607">MDTASINHQPAARLQQELHVLIVHYDPGATVHRAFWLIVKLTYHKKLTETSEQLSTANAIGKQHRHTVKLFCCSVLCVPFAPPDHHYGKKRIQPNGIVCRNGTRQEDDNGIIQRAPIPVVKNVSGTGLVPETIALPLKTARNPSRTPGTILTDYLPAANETPAAFHKNRAGGTPNIPPPPSSAWQGKGKKVSDEDGQSVNVSTVSVAINYRACVTYDGRVGVPFIVLVRSGYHPNRLTSGQCRVSSLNECMSGFSSASGFAVSR</sequence>
<accession>A0A8W7P1X8</accession>